<name>A0ABP7HCC6_9FLAO</name>
<reference evidence="2" key="1">
    <citation type="journal article" date="2019" name="Int. J. Syst. Evol. Microbiol.">
        <title>The Global Catalogue of Microorganisms (GCM) 10K type strain sequencing project: providing services to taxonomists for standard genome sequencing and annotation.</title>
        <authorList>
            <consortium name="The Broad Institute Genomics Platform"/>
            <consortium name="The Broad Institute Genome Sequencing Center for Infectious Disease"/>
            <person name="Wu L."/>
            <person name="Ma J."/>
        </authorList>
    </citation>
    <scope>NUCLEOTIDE SEQUENCE [LARGE SCALE GENOMIC DNA]</scope>
    <source>
        <strain evidence="2">JCM 17525</strain>
    </source>
</reference>
<dbReference type="EMBL" id="BAABBI010000001">
    <property type="protein sequence ID" value="GAA3784627.1"/>
    <property type="molecule type" value="Genomic_DNA"/>
</dbReference>
<evidence type="ECO:0000313" key="2">
    <source>
        <dbReference type="Proteomes" id="UP001501456"/>
    </source>
</evidence>
<organism evidence="1 2">
    <name type="scientific">Corallibacter vietnamensis</name>
    <dbReference type="NCBI Taxonomy" id="904130"/>
    <lineage>
        <taxon>Bacteria</taxon>
        <taxon>Pseudomonadati</taxon>
        <taxon>Bacteroidota</taxon>
        <taxon>Flavobacteriia</taxon>
        <taxon>Flavobacteriales</taxon>
        <taxon>Flavobacteriaceae</taxon>
        <taxon>Corallibacter</taxon>
    </lineage>
</organism>
<comment type="caution">
    <text evidence="1">The sequence shown here is derived from an EMBL/GenBank/DDBJ whole genome shotgun (WGS) entry which is preliminary data.</text>
</comment>
<dbReference type="InterPro" id="IPR023393">
    <property type="entry name" value="START-like_dom_sf"/>
</dbReference>
<evidence type="ECO:0000313" key="1">
    <source>
        <dbReference type="EMBL" id="GAA3784627.1"/>
    </source>
</evidence>
<dbReference type="RefSeq" id="WP_344729192.1">
    <property type="nucleotide sequence ID" value="NZ_BAABBI010000001.1"/>
</dbReference>
<accession>A0ABP7HCC6</accession>
<dbReference type="Proteomes" id="UP001501456">
    <property type="component" value="Unassembled WGS sequence"/>
</dbReference>
<dbReference type="CDD" id="cd07812">
    <property type="entry name" value="SRPBCC"/>
    <property type="match status" value="1"/>
</dbReference>
<gene>
    <name evidence="1" type="ORF">GCM10022271_16310</name>
</gene>
<proteinExistence type="predicted"/>
<dbReference type="SUPFAM" id="SSF55961">
    <property type="entry name" value="Bet v1-like"/>
    <property type="match status" value="1"/>
</dbReference>
<sequence length="151" mass="17502">MKYTTEIIIKLSLSEFIKKLNSPENMKHWQEGLIDYEHISGTPGQIGSKMRLNYKLGNRSMELVETILHTKLPNELHLTYDAKGMHNVQENYFEETSDGFTKWTSKSEFIPTTFMLRMVTLVIPSAFKKQTKKYMQNFKNFAENGISVANA</sequence>
<keyword evidence="2" id="KW-1185">Reference proteome</keyword>
<protein>
    <recommendedName>
        <fullName evidence="3">SRPBCC family protein</fullName>
    </recommendedName>
</protein>
<evidence type="ECO:0008006" key="3">
    <source>
        <dbReference type="Google" id="ProtNLM"/>
    </source>
</evidence>
<dbReference type="Gene3D" id="3.30.530.20">
    <property type="match status" value="1"/>
</dbReference>